<feature type="compositionally biased region" description="Polar residues" evidence="1">
    <location>
        <begin position="122"/>
        <end position="138"/>
    </location>
</feature>
<proteinExistence type="predicted"/>
<keyword evidence="3" id="KW-1185">Reference proteome</keyword>
<comment type="caution">
    <text evidence="2">The sequence shown here is derived from an EMBL/GenBank/DDBJ whole genome shotgun (WGS) entry which is preliminary data.</text>
</comment>
<evidence type="ECO:0000313" key="2">
    <source>
        <dbReference type="EMBL" id="CAB9499849.1"/>
    </source>
</evidence>
<reference evidence="2" key="1">
    <citation type="submission" date="2020-06" db="EMBL/GenBank/DDBJ databases">
        <authorList>
            <consortium name="Plant Systems Biology data submission"/>
        </authorList>
    </citation>
    <scope>NUCLEOTIDE SEQUENCE</scope>
    <source>
        <strain evidence="2">D6</strain>
    </source>
</reference>
<protein>
    <submittedName>
        <fullName evidence="2">Uncharacterized protein</fullName>
    </submittedName>
</protein>
<feature type="compositionally biased region" description="Low complexity" evidence="1">
    <location>
        <begin position="75"/>
        <end position="84"/>
    </location>
</feature>
<accession>A0A9N8DHM0</accession>
<organism evidence="2 3">
    <name type="scientific">Seminavis robusta</name>
    <dbReference type="NCBI Taxonomy" id="568900"/>
    <lineage>
        <taxon>Eukaryota</taxon>
        <taxon>Sar</taxon>
        <taxon>Stramenopiles</taxon>
        <taxon>Ochrophyta</taxon>
        <taxon>Bacillariophyta</taxon>
        <taxon>Bacillariophyceae</taxon>
        <taxon>Bacillariophycidae</taxon>
        <taxon>Naviculales</taxon>
        <taxon>Naviculaceae</taxon>
        <taxon>Seminavis</taxon>
    </lineage>
</organism>
<dbReference type="EMBL" id="CAICTM010000069">
    <property type="protein sequence ID" value="CAB9499849.1"/>
    <property type="molecule type" value="Genomic_DNA"/>
</dbReference>
<name>A0A9N8DHM0_9STRA</name>
<evidence type="ECO:0000256" key="1">
    <source>
        <dbReference type="SAM" id="MobiDB-lite"/>
    </source>
</evidence>
<sequence>MVRNGLERTLKIGQCEAELDDINTSLQRIMANTMHLLSKKQHEMDRWKKLAALMWDNPKKQTTVETRTEEDRPQSQDSPPSTSSNTIPDALPPDVGTALSKELENNVSSKNGSTEVEDVNLAKQTTSQGPTDDYSQSVSERDVSTIISSSPLNESILSAETVSKLGRVRQRETKVRGILSEMRKRVLWAATDQSQET</sequence>
<dbReference type="Proteomes" id="UP001153069">
    <property type="component" value="Unassembled WGS sequence"/>
</dbReference>
<feature type="compositionally biased region" description="Polar residues" evidence="1">
    <location>
        <begin position="105"/>
        <end position="114"/>
    </location>
</feature>
<gene>
    <name evidence="2" type="ORF">SEMRO_70_G038930.1</name>
</gene>
<dbReference type="AlphaFoldDB" id="A0A9N8DHM0"/>
<evidence type="ECO:0000313" key="3">
    <source>
        <dbReference type="Proteomes" id="UP001153069"/>
    </source>
</evidence>
<feature type="region of interest" description="Disordered" evidence="1">
    <location>
        <begin position="58"/>
        <end position="141"/>
    </location>
</feature>